<protein>
    <recommendedName>
        <fullName evidence="3">Lipoprotein</fullName>
    </recommendedName>
</protein>
<gene>
    <name evidence="1" type="ORF">NPX36_03325</name>
</gene>
<proteinExistence type="predicted"/>
<evidence type="ECO:0000313" key="2">
    <source>
        <dbReference type="Proteomes" id="UP001317001"/>
    </source>
</evidence>
<reference evidence="1 2" key="1">
    <citation type="submission" date="2022-08" db="EMBL/GenBank/DDBJ databases">
        <title>Myroides zhujiangensis sp. nov., a novel bacterium isolated from sediment in the Pearl River Estuary.</title>
        <authorList>
            <person name="Cui L."/>
        </authorList>
    </citation>
    <scope>NUCLEOTIDE SEQUENCE [LARGE SCALE GENOMIC DNA]</scope>
    <source>
        <strain evidence="1 2">SCSIO 72103</strain>
    </source>
</reference>
<dbReference type="EMBL" id="CP102382">
    <property type="protein sequence ID" value="UUV22088.1"/>
    <property type="molecule type" value="Genomic_DNA"/>
</dbReference>
<sequence>MKQTILIILIFIVLISCQNKSQEGKIFDSINYSDTTIVEHQTPDGIIEFEPYDYDTILSGGYNFKYKVYTDKTGEKLQSLTLRKGDDEIKVLNETSFPMLFKNLGYIGADFDSSFVFVQSFGSGNPHEIQLIDKKTGKELRKGTWVDVDEKEQVMLYIENEHEQNEKLLIYDIKNRNEILSTGFEKSKCVEHVIGGLRNCVEIDTVTTDEIVLKIDTDEEKIIKKYNR</sequence>
<keyword evidence="2" id="KW-1185">Reference proteome</keyword>
<name>A0ABY5NU24_9FLAO</name>
<dbReference type="RefSeq" id="WP_257500005.1">
    <property type="nucleotide sequence ID" value="NZ_CP102382.1"/>
</dbReference>
<accession>A0ABY5NU24</accession>
<dbReference type="Proteomes" id="UP001317001">
    <property type="component" value="Chromosome"/>
</dbReference>
<evidence type="ECO:0008006" key="3">
    <source>
        <dbReference type="Google" id="ProtNLM"/>
    </source>
</evidence>
<dbReference type="PROSITE" id="PS51257">
    <property type="entry name" value="PROKAR_LIPOPROTEIN"/>
    <property type="match status" value="1"/>
</dbReference>
<organism evidence="1 2">
    <name type="scientific">Paenimyroides aestuarii</name>
    <dbReference type="NCBI Taxonomy" id="2968490"/>
    <lineage>
        <taxon>Bacteria</taxon>
        <taxon>Pseudomonadati</taxon>
        <taxon>Bacteroidota</taxon>
        <taxon>Flavobacteriia</taxon>
        <taxon>Flavobacteriales</taxon>
        <taxon>Flavobacteriaceae</taxon>
        <taxon>Paenimyroides</taxon>
    </lineage>
</organism>
<evidence type="ECO:0000313" key="1">
    <source>
        <dbReference type="EMBL" id="UUV22088.1"/>
    </source>
</evidence>